<protein>
    <submittedName>
        <fullName evidence="1">FAD-binding monooxygenase</fullName>
    </submittedName>
</protein>
<reference evidence="2" key="1">
    <citation type="journal article" date="2019" name="Int. J. Syst. Evol. Microbiol.">
        <title>The Global Catalogue of Microorganisms (GCM) 10K type strain sequencing project: providing services to taxonomists for standard genome sequencing and annotation.</title>
        <authorList>
            <consortium name="The Broad Institute Genomics Platform"/>
            <consortium name="The Broad Institute Genome Sequencing Center for Infectious Disease"/>
            <person name="Wu L."/>
            <person name="Ma J."/>
        </authorList>
    </citation>
    <scope>NUCLEOTIDE SEQUENCE [LARGE SCALE GENOMIC DNA]</scope>
    <source>
        <strain evidence="2">JCM 17441</strain>
    </source>
</reference>
<dbReference type="SUPFAM" id="SSF51905">
    <property type="entry name" value="FAD/NAD(P)-binding domain"/>
    <property type="match status" value="1"/>
</dbReference>
<keyword evidence="1" id="KW-0560">Oxidoreductase</keyword>
<keyword evidence="1" id="KW-0503">Monooxygenase</keyword>
<organism evidence="1 2">
    <name type="scientific">Dactylosporangium darangshiense</name>
    <dbReference type="NCBI Taxonomy" id="579108"/>
    <lineage>
        <taxon>Bacteria</taxon>
        <taxon>Bacillati</taxon>
        <taxon>Actinomycetota</taxon>
        <taxon>Actinomycetes</taxon>
        <taxon>Micromonosporales</taxon>
        <taxon>Micromonosporaceae</taxon>
        <taxon>Dactylosporangium</taxon>
    </lineage>
</organism>
<accession>A0ABP8DPN4</accession>
<name>A0ABP8DPN4_9ACTN</name>
<comment type="caution">
    <text evidence="1">The sequence shown here is derived from an EMBL/GenBank/DDBJ whole genome shotgun (WGS) entry which is preliminary data.</text>
</comment>
<dbReference type="PANTHER" id="PTHR43422:SF3">
    <property type="entry name" value="THIAMINE THIAZOLE SYNTHASE"/>
    <property type="match status" value="1"/>
</dbReference>
<dbReference type="RefSeq" id="WP_345137702.1">
    <property type="nucleotide sequence ID" value="NZ_BAABAT010000042.1"/>
</dbReference>
<dbReference type="Proteomes" id="UP001500620">
    <property type="component" value="Unassembled WGS sequence"/>
</dbReference>
<proteinExistence type="predicted"/>
<dbReference type="InterPro" id="IPR036188">
    <property type="entry name" value="FAD/NAD-bd_sf"/>
</dbReference>
<dbReference type="EMBL" id="BAABAT010000042">
    <property type="protein sequence ID" value="GAA4260795.1"/>
    <property type="molecule type" value="Genomic_DNA"/>
</dbReference>
<evidence type="ECO:0000313" key="1">
    <source>
        <dbReference type="EMBL" id="GAA4260795.1"/>
    </source>
</evidence>
<sequence>MASRDRSGHAVVLGASISGLLAARVLSDAFANVTVVDRDELPTAAAPRRCVPQGAHGHGLLAAGHAALAELFDGFAADAAGLGGIPVDIQRDILWISDGRPLRNAESGLRGLCLSRPAIEGYVRGRVAALPNVEIRAGHEAVGLLSTSDRTRVTGAQVLPKGGVVEHLAAELVVDATGRGNRGPTWLAELGYSTAPEETVDANMVYVTREFRRTRGDARHAAIVQSPWPGQPYGVVAIAVEGDRWQVTLLGCGPGITLPSEVDEFVAFAGRLPDRRVYDLISGAEPLGPPHRMRLPVSVRRRYERLTRLPEGFLSVGDAMCSFNPAYGQGMTVAAAEALALRDCLKRGREGLPRQFYAQAARLIQAPWEIAVGGDLRFAHVDGVRTRKTNFINAYIGRLYRAAEQDPVVSRAFLRVANLVAAPPTLFAPGIVARVLRGSRRPAPTTIQSPPRVRQLVE</sequence>
<dbReference type="PANTHER" id="PTHR43422">
    <property type="entry name" value="THIAMINE THIAZOLE SYNTHASE"/>
    <property type="match status" value="1"/>
</dbReference>
<evidence type="ECO:0000313" key="2">
    <source>
        <dbReference type="Proteomes" id="UP001500620"/>
    </source>
</evidence>
<dbReference type="Gene3D" id="3.50.50.60">
    <property type="entry name" value="FAD/NAD(P)-binding domain"/>
    <property type="match status" value="1"/>
</dbReference>
<gene>
    <name evidence="1" type="ORF">GCM10022255_090850</name>
</gene>
<dbReference type="GO" id="GO:0004497">
    <property type="term" value="F:monooxygenase activity"/>
    <property type="evidence" value="ECO:0007669"/>
    <property type="project" value="UniProtKB-KW"/>
</dbReference>
<keyword evidence="2" id="KW-1185">Reference proteome</keyword>